<dbReference type="Pfam" id="PF20862">
    <property type="entry name" value="DUF6843"/>
    <property type="match status" value="1"/>
</dbReference>
<name>A0A9X1F9B7_9FLAO</name>
<evidence type="ECO:0000313" key="2">
    <source>
        <dbReference type="EMBL" id="MBV7269779.1"/>
    </source>
</evidence>
<proteinExistence type="predicted"/>
<dbReference type="AlphaFoldDB" id="A0A9X1F9B7"/>
<feature type="domain" description="DUF6843" evidence="1">
    <location>
        <begin position="8"/>
        <end position="93"/>
    </location>
</feature>
<evidence type="ECO:0000259" key="1">
    <source>
        <dbReference type="Pfam" id="PF20862"/>
    </source>
</evidence>
<gene>
    <name evidence="2" type="ORF">KCG49_11335</name>
</gene>
<dbReference type="EMBL" id="JAGSPD010000009">
    <property type="protein sequence ID" value="MBV7269779.1"/>
    <property type="molecule type" value="Genomic_DNA"/>
</dbReference>
<accession>A0A9X1F9B7</accession>
<dbReference type="InterPro" id="IPR049293">
    <property type="entry name" value="DUF6843"/>
</dbReference>
<organism evidence="2 3">
    <name type="scientific">Winogradskyella luteola</name>
    <dbReference type="NCBI Taxonomy" id="2828330"/>
    <lineage>
        <taxon>Bacteria</taxon>
        <taxon>Pseudomonadati</taxon>
        <taxon>Bacteroidota</taxon>
        <taxon>Flavobacteriia</taxon>
        <taxon>Flavobacteriales</taxon>
        <taxon>Flavobacteriaceae</taxon>
        <taxon>Winogradskyella</taxon>
    </lineage>
</organism>
<evidence type="ECO:0000313" key="3">
    <source>
        <dbReference type="Proteomes" id="UP001138894"/>
    </source>
</evidence>
<dbReference type="Proteomes" id="UP001138894">
    <property type="component" value="Unassembled WGS sequence"/>
</dbReference>
<dbReference type="RefSeq" id="WP_218546617.1">
    <property type="nucleotide sequence ID" value="NZ_JAGSPD010000009.1"/>
</dbReference>
<reference evidence="2" key="1">
    <citation type="submission" date="2021-04" db="EMBL/GenBank/DDBJ databases">
        <authorList>
            <person name="Pira H."/>
            <person name="Risdian C."/>
            <person name="Wink J."/>
        </authorList>
    </citation>
    <scope>NUCLEOTIDE SEQUENCE</scope>
    <source>
        <strain evidence="2">WHY3</strain>
    </source>
</reference>
<keyword evidence="3" id="KW-1185">Reference proteome</keyword>
<sequence>MSSCKTNEKAVFYVPEGFKGTVVVVFEQEDGQEKEYINNERVYRIPKDGVLYSKFEEPNQGTIEHKYYYVENNNILQTIDKYIPYTEANKFHSDSVYVLQEFNGGHKSYENDKAKDEIRYMYSSIGKLKNKENLINEAHNRIKELNDKSD</sequence>
<protein>
    <recommendedName>
        <fullName evidence="1">DUF6843 domain-containing protein</fullName>
    </recommendedName>
</protein>
<comment type="caution">
    <text evidence="2">The sequence shown here is derived from an EMBL/GenBank/DDBJ whole genome shotgun (WGS) entry which is preliminary data.</text>
</comment>